<accession>A0A5J4W6C8</accession>
<sequence length="99" mass="11024">MSSAQCIITESITFLINLMLLLKVKLVLTSLIDELDYLNLSISALLLQYSLLGQSNPILVGNSLSIRRLLRFKDLLLNRSCFLLISVNKRPLLTDSSSG</sequence>
<feature type="transmembrane region" description="Helical" evidence="1">
    <location>
        <begin position="12"/>
        <end position="32"/>
    </location>
</feature>
<keyword evidence="1" id="KW-1133">Transmembrane helix</keyword>
<protein>
    <submittedName>
        <fullName evidence="2">Uncharacterized protein</fullName>
    </submittedName>
</protein>
<feature type="transmembrane region" description="Helical" evidence="1">
    <location>
        <begin position="38"/>
        <end position="61"/>
    </location>
</feature>
<comment type="caution">
    <text evidence="2">The sequence shown here is derived from an EMBL/GenBank/DDBJ whole genome shotgun (WGS) entry which is preliminary data.</text>
</comment>
<dbReference type="EMBL" id="SNRW01003197">
    <property type="protein sequence ID" value="KAA6390501.1"/>
    <property type="molecule type" value="Genomic_DNA"/>
</dbReference>
<reference evidence="2 3" key="1">
    <citation type="submission" date="2019-03" db="EMBL/GenBank/DDBJ databases">
        <title>Single cell metagenomics reveals metabolic interactions within the superorganism composed of flagellate Streblomastix strix and complex community of Bacteroidetes bacteria on its surface.</title>
        <authorList>
            <person name="Treitli S.C."/>
            <person name="Kolisko M."/>
            <person name="Husnik F."/>
            <person name="Keeling P."/>
            <person name="Hampl V."/>
        </authorList>
    </citation>
    <scope>NUCLEOTIDE SEQUENCE [LARGE SCALE GENOMIC DNA]</scope>
    <source>
        <strain evidence="2">ST1C</strain>
    </source>
</reference>
<evidence type="ECO:0000313" key="2">
    <source>
        <dbReference type="EMBL" id="KAA6390501.1"/>
    </source>
</evidence>
<keyword evidence="1" id="KW-0812">Transmembrane</keyword>
<name>A0A5J4W6C8_9EUKA</name>
<evidence type="ECO:0000256" key="1">
    <source>
        <dbReference type="SAM" id="Phobius"/>
    </source>
</evidence>
<keyword evidence="1" id="KW-0472">Membrane</keyword>
<evidence type="ECO:0000313" key="3">
    <source>
        <dbReference type="Proteomes" id="UP000324800"/>
    </source>
</evidence>
<gene>
    <name evidence="2" type="ORF">EZS28_013970</name>
</gene>
<dbReference type="AlphaFoldDB" id="A0A5J4W6C8"/>
<proteinExistence type="predicted"/>
<organism evidence="2 3">
    <name type="scientific">Streblomastix strix</name>
    <dbReference type="NCBI Taxonomy" id="222440"/>
    <lineage>
        <taxon>Eukaryota</taxon>
        <taxon>Metamonada</taxon>
        <taxon>Preaxostyla</taxon>
        <taxon>Oxymonadida</taxon>
        <taxon>Streblomastigidae</taxon>
        <taxon>Streblomastix</taxon>
    </lineage>
</organism>
<dbReference type="Proteomes" id="UP000324800">
    <property type="component" value="Unassembled WGS sequence"/>
</dbReference>